<dbReference type="SUPFAM" id="SSF54160">
    <property type="entry name" value="Chromo domain-like"/>
    <property type="match status" value="1"/>
</dbReference>
<organism evidence="3 4">
    <name type="scientific">Heterorhabditis bacteriophora</name>
    <name type="common">Entomopathogenic nematode worm</name>
    <dbReference type="NCBI Taxonomy" id="37862"/>
    <lineage>
        <taxon>Eukaryota</taxon>
        <taxon>Metazoa</taxon>
        <taxon>Ecdysozoa</taxon>
        <taxon>Nematoda</taxon>
        <taxon>Chromadorea</taxon>
        <taxon>Rhabditida</taxon>
        <taxon>Rhabditina</taxon>
        <taxon>Rhabditomorpha</taxon>
        <taxon>Strongyloidea</taxon>
        <taxon>Heterorhabditidae</taxon>
        <taxon>Heterorhabditis</taxon>
    </lineage>
</organism>
<dbReference type="AlphaFoldDB" id="A0A1I7WY17"/>
<dbReference type="CDD" id="cd00024">
    <property type="entry name" value="CD_CSD"/>
    <property type="match status" value="1"/>
</dbReference>
<evidence type="ECO:0000313" key="4">
    <source>
        <dbReference type="WBParaSite" id="Hba_10056"/>
    </source>
</evidence>
<dbReference type="InterPro" id="IPR000953">
    <property type="entry name" value="Chromo/chromo_shadow_dom"/>
</dbReference>
<feature type="compositionally biased region" description="Basic residues" evidence="1">
    <location>
        <begin position="1"/>
        <end position="13"/>
    </location>
</feature>
<protein>
    <submittedName>
        <fullName evidence="4">Chromo domain-containing protein</fullName>
    </submittedName>
</protein>
<accession>A0A1I7WY17</accession>
<dbReference type="Proteomes" id="UP000095283">
    <property type="component" value="Unplaced"/>
</dbReference>
<proteinExistence type="predicted"/>
<sequence length="97" mass="11217">MAKKTRNKLRSAKRTGTPIGEEPEQGVSEVQAEILNGGKYNINANSEELEEGVYEVEAVVDHRLRKGGTEYKVRWKGWSQEHDEWLHHSRMVCFYNV</sequence>
<name>A0A1I7WY17_HETBA</name>
<dbReference type="Gene3D" id="2.40.50.40">
    <property type="match status" value="1"/>
</dbReference>
<dbReference type="SMART" id="SM00298">
    <property type="entry name" value="CHROMO"/>
    <property type="match status" value="1"/>
</dbReference>
<evidence type="ECO:0000259" key="2">
    <source>
        <dbReference type="PROSITE" id="PS50013"/>
    </source>
</evidence>
<feature type="domain" description="Chromo" evidence="2">
    <location>
        <begin position="54"/>
        <end position="97"/>
    </location>
</feature>
<dbReference type="InterPro" id="IPR023780">
    <property type="entry name" value="Chromo_domain"/>
</dbReference>
<keyword evidence="3" id="KW-1185">Reference proteome</keyword>
<reference evidence="4" key="1">
    <citation type="submission" date="2016-11" db="UniProtKB">
        <authorList>
            <consortium name="WormBaseParasite"/>
        </authorList>
    </citation>
    <scope>IDENTIFICATION</scope>
</reference>
<feature type="region of interest" description="Disordered" evidence="1">
    <location>
        <begin position="1"/>
        <end position="26"/>
    </location>
</feature>
<evidence type="ECO:0000256" key="1">
    <source>
        <dbReference type="SAM" id="MobiDB-lite"/>
    </source>
</evidence>
<evidence type="ECO:0000313" key="3">
    <source>
        <dbReference type="Proteomes" id="UP000095283"/>
    </source>
</evidence>
<dbReference type="Pfam" id="PF00385">
    <property type="entry name" value="Chromo"/>
    <property type="match status" value="1"/>
</dbReference>
<dbReference type="InterPro" id="IPR016197">
    <property type="entry name" value="Chromo-like_dom_sf"/>
</dbReference>
<dbReference type="PROSITE" id="PS50013">
    <property type="entry name" value="CHROMO_2"/>
    <property type="match status" value="1"/>
</dbReference>
<dbReference type="WBParaSite" id="Hba_10056">
    <property type="protein sequence ID" value="Hba_10056"/>
    <property type="gene ID" value="Hba_10056"/>
</dbReference>